<name>A0AAE3E537_9FIRM</name>
<protein>
    <submittedName>
        <fullName evidence="2">GNAT family N-acetyltransferase</fullName>
    </submittedName>
</protein>
<dbReference type="PANTHER" id="PTHR43233:SF1">
    <property type="entry name" value="FAMILY N-ACETYLTRANSFERASE, PUTATIVE (AFU_ORTHOLOGUE AFUA_6G03350)-RELATED"/>
    <property type="match status" value="1"/>
</dbReference>
<dbReference type="Gene3D" id="3.40.630.30">
    <property type="match status" value="1"/>
</dbReference>
<gene>
    <name evidence="2" type="ORF">LKD48_10065</name>
</gene>
<sequence length="150" mass="16745">MPRQVDLDMIELIDNKLTVDEYLKLRALVGWKKLSREQAQKALDNSLLVVGAYLAGQPIGMGRLVGDGAVICYVQDLVIPPQAQGYGIGSLILSRLTRYVESLRLPGTEMMFDLMCAKGRERFYEAHGFLARPTEKLGPGMIQYLNDNRG</sequence>
<dbReference type="InterPro" id="IPR000182">
    <property type="entry name" value="GNAT_dom"/>
</dbReference>
<reference evidence="2 3" key="1">
    <citation type="submission" date="2021-10" db="EMBL/GenBank/DDBJ databases">
        <title>Anaerobic single-cell dispensing facilitates the cultivation of human gut bacteria.</title>
        <authorList>
            <person name="Afrizal A."/>
        </authorList>
    </citation>
    <scope>NUCLEOTIDE SEQUENCE [LARGE SCALE GENOMIC DNA]</scope>
    <source>
        <strain evidence="2 3">CLA-AA-H224</strain>
    </source>
</reference>
<dbReference type="AlphaFoldDB" id="A0AAE3E537"/>
<dbReference type="InterPro" id="IPR016181">
    <property type="entry name" value="Acyl_CoA_acyltransferase"/>
</dbReference>
<evidence type="ECO:0000313" key="3">
    <source>
        <dbReference type="Proteomes" id="UP001198200"/>
    </source>
</evidence>
<dbReference type="GO" id="GO:0016747">
    <property type="term" value="F:acyltransferase activity, transferring groups other than amino-acyl groups"/>
    <property type="evidence" value="ECO:0007669"/>
    <property type="project" value="InterPro"/>
</dbReference>
<dbReference type="Proteomes" id="UP001198200">
    <property type="component" value="Unassembled WGS sequence"/>
</dbReference>
<evidence type="ECO:0000313" key="2">
    <source>
        <dbReference type="EMBL" id="MCC2221975.1"/>
    </source>
</evidence>
<dbReference type="Pfam" id="PF13508">
    <property type="entry name" value="Acetyltransf_7"/>
    <property type="match status" value="1"/>
</dbReference>
<dbReference type="EMBL" id="JAJEQN010000024">
    <property type="protein sequence ID" value="MCC2221975.1"/>
    <property type="molecule type" value="Genomic_DNA"/>
</dbReference>
<dbReference type="PANTHER" id="PTHR43233">
    <property type="entry name" value="FAMILY N-ACETYLTRANSFERASE, PUTATIVE (AFU_ORTHOLOGUE AFUA_6G03350)-RELATED"/>
    <property type="match status" value="1"/>
</dbReference>
<dbReference type="InterPro" id="IPR053144">
    <property type="entry name" value="Acetyltransferase_Butenolide"/>
</dbReference>
<dbReference type="SUPFAM" id="SSF55729">
    <property type="entry name" value="Acyl-CoA N-acyltransferases (Nat)"/>
    <property type="match status" value="1"/>
</dbReference>
<accession>A0AAE3E537</accession>
<feature type="domain" description="N-acetyltransferase" evidence="1">
    <location>
        <begin position="1"/>
        <end position="146"/>
    </location>
</feature>
<evidence type="ECO:0000259" key="1">
    <source>
        <dbReference type="PROSITE" id="PS51186"/>
    </source>
</evidence>
<proteinExistence type="predicted"/>
<dbReference type="CDD" id="cd04301">
    <property type="entry name" value="NAT_SF"/>
    <property type="match status" value="1"/>
</dbReference>
<comment type="caution">
    <text evidence="2">The sequence shown here is derived from an EMBL/GenBank/DDBJ whole genome shotgun (WGS) entry which is preliminary data.</text>
</comment>
<dbReference type="RefSeq" id="WP_308731941.1">
    <property type="nucleotide sequence ID" value="NZ_JAJEQN010000024.1"/>
</dbReference>
<organism evidence="2 3">
    <name type="scientific">Anthropogastromicrobium aceti</name>
    <dbReference type="NCBI Taxonomy" id="2981768"/>
    <lineage>
        <taxon>Bacteria</taxon>
        <taxon>Bacillati</taxon>
        <taxon>Bacillota</taxon>
        <taxon>Clostridia</taxon>
        <taxon>Lachnospirales</taxon>
        <taxon>Lachnospiraceae</taxon>
        <taxon>Anthropogastromicrobium</taxon>
    </lineage>
</organism>
<dbReference type="PROSITE" id="PS51186">
    <property type="entry name" value="GNAT"/>
    <property type="match status" value="1"/>
</dbReference>
<keyword evidence="3" id="KW-1185">Reference proteome</keyword>